<evidence type="ECO:0000256" key="6">
    <source>
        <dbReference type="ARBA" id="ARBA00022801"/>
    </source>
</evidence>
<organism evidence="13 14">
    <name type="scientific">Candidatus Jorgensenbacteria bacterium GW2011_GWC1_48_8</name>
    <dbReference type="NCBI Taxonomy" id="1618666"/>
    <lineage>
        <taxon>Bacteria</taxon>
        <taxon>Candidatus Joergenseniibacteriota</taxon>
    </lineage>
</organism>
<keyword evidence="9 11" id="KW-0482">Metalloprotease</keyword>
<dbReference type="EC" id="3.4.24.-" evidence="11"/>
<evidence type="ECO:0000256" key="5">
    <source>
        <dbReference type="ARBA" id="ARBA00022692"/>
    </source>
</evidence>
<dbReference type="GO" id="GO:0046872">
    <property type="term" value="F:metal ion binding"/>
    <property type="evidence" value="ECO:0007669"/>
    <property type="project" value="UniProtKB-KW"/>
</dbReference>
<evidence type="ECO:0000256" key="1">
    <source>
        <dbReference type="ARBA" id="ARBA00001947"/>
    </source>
</evidence>
<evidence type="ECO:0000256" key="4">
    <source>
        <dbReference type="ARBA" id="ARBA00022670"/>
    </source>
</evidence>
<dbReference type="InterPro" id="IPR004387">
    <property type="entry name" value="Pept_M50_Zn"/>
</dbReference>
<evidence type="ECO:0000313" key="14">
    <source>
        <dbReference type="Proteomes" id="UP000034600"/>
    </source>
</evidence>
<dbReference type="InterPro" id="IPR008915">
    <property type="entry name" value="Peptidase_M50"/>
</dbReference>
<feature type="transmembrane region" description="Helical" evidence="11">
    <location>
        <begin position="318"/>
        <end position="339"/>
    </location>
</feature>
<feature type="transmembrane region" description="Helical" evidence="11">
    <location>
        <begin position="224"/>
        <end position="245"/>
    </location>
</feature>
<dbReference type="NCBIfam" id="TIGR00054">
    <property type="entry name" value="RIP metalloprotease RseP"/>
    <property type="match status" value="1"/>
</dbReference>
<comment type="subcellular location">
    <subcellularLocation>
        <location evidence="2">Membrane</location>
        <topology evidence="2">Multi-pass membrane protein</topology>
    </subcellularLocation>
</comment>
<keyword evidence="4 13" id="KW-0645">Protease</keyword>
<comment type="cofactor">
    <cofactor evidence="1 11">
        <name>Zn(2+)</name>
        <dbReference type="ChEBI" id="CHEBI:29105"/>
    </cofactor>
</comment>
<gene>
    <name evidence="13" type="ORF">UY32_C0006G0013</name>
</gene>
<dbReference type="InterPro" id="IPR001478">
    <property type="entry name" value="PDZ"/>
</dbReference>
<feature type="domain" description="PDZ" evidence="12">
    <location>
        <begin position="121"/>
        <end position="180"/>
    </location>
</feature>
<keyword evidence="10 11" id="KW-0472">Membrane</keyword>
<keyword evidence="5 11" id="KW-0812">Transmembrane</keyword>
<evidence type="ECO:0000259" key="12">
    <source>
        <dbReference type="PROSITE" id="PS50106"/>
    </source>
</evidence>
<keyword evidence="8 11" id="KW-1133">Transmembrane helix</keyword>
<dbReference type="PATRIC" id="fig|1618666.3.peg.205"/>
<name>A0A0G1UY92_9BACT</name>
<accession>A0A0G1UY92</accession>
<reference evidence="13 14" key="1">
    <citation type="journal article" date="2015" name="Nature">
        <title>rRNA introns, odd ribosomes, and small enigmatic genomes across a large radiation of phyla.</title>
        <authorList>
            <person name="Brown C.T."/>
            <person name="Hug L.A."/>
            <person name="Thomas B.C."/>
            <person name="Sharon I."/>
            <person name="Castelle C.J."/>
            <person name="Singh A."/>
            <person name="Wilkins M.J."/>
            <person name="Williams K.H."/>
            <person name="Banfield J.F."/>
        </authorList>
    </citation>
    <scope>NUCLEOTIDE SEQUENCE [LARGE SCALE GENOMIC DNA]</scope>
</reference>
<keyword evidence="11" id="KW-0479">Metal-binding</keyword>
<dbReference type="AlphaFoldDB" id="A0A0G1UY92"/>
<dbReference type="Proteomes" id="UP000034600">
    <property type="component" value="Unassembled WGS sequence"/>
</dbReference>
<keyword evidence="6 11" id="KW-0378">Hydrolase</keyword>
<dbReference type="Gene3D" id="2.30.42.10">
    <property type="match status" value="1"/>
</dbReference>
<feature type="transmembrane region" description="Helical" evidence="11">
    <location>
        <begin position="257"/>
        <end position="281"/>
    </location>
</feature>
<evidence type="ECO:0000256" key="7">
    <source>
        <dbReference type="ARBA" id="ARBA00022833"/>
    </source>
</evidence>
<dbReference type="GO" id="GO:0004222">
    <property type="term" value="F:metalloendopeptidase activity"/>
    <property type="evidence" value="ECO:0007669"/>
    <property type="project" value="InterPro"/>
</dbReference>
<dbReference type="InterPro" id="IPR036034">
    <property type="entry name" value="PDZ_sf"/>
</dbReference>
<protein>
    <recommendedName>
        <fullName evidence="11">Zinc metalloprotease</fullName>
        <ecNumber evidence="11">3.4.24.-</ecNumber>
    </recommendedName>
</protein>
<comment type="similarity">
    <text evidence="3 11">Belongs to the peptidase M50B family.</text>
</comment>
<dbReference type="SUPFAM" id="SSF50156">
    <property type="entry name" value="PDZ domain-like"/>
    <property type="match status" value="1"/>
</dbReference>
<dbReference type="CDD" id="cd06163">
    <property type="entry name" value="S2P-M50_PDZ_RseP-like"/>
    <property type="match status" value="1"/>
</dbReference>
<evidence type="ECO:0000256" key="9">
    <source>
        <dbReference type="ARBA" id="ARBA00023049"/>
    </source>
</evidence>
<dbReference type="Pfam" id="PF02163">
    <property type="entry name" value="Peptidase_M50"/>
    <property type="match status" value="1"/>
</dbReference>
<sequence length="347" mass="37742">MIIVLVVVGLSLLILVHEFGHFLAAKLSGVKVEEFGLGFPPRLFGKKIGETIYSINLLPFGGFVRIFGEDGSEETKRDEKSFSNQPISHRSAIILAGVIMNVILGWLILSLVFAIGAPEHLMIAEVAPGSPAAEAKLKSGDVILEARTREVLSDPVRSSAFVDLVENAPGEVFLKLKRGKDVFETTLAPRREPPAGQGPIGVSLVEIGIPSEPILKSFYRGLTATFRTLVLVAVGLWTFFSRLFVSPEVLETVAGPVGIFALSAQAGYLGLVYLFQLLAFISLNLAVLNLIPFPALDGGRFLLLIIEKIKGKPISRRFQVVVNAAGFVFLIVLMLIVTWRDVLRILE</sequence>
<dbReference type="EMBL" id="LCPO01000006">
    <property type="protein sequence ID" value="KKU99097.1"/>
    <property type="molecule type" value="Genomic_DNA"/>
</dbReference>
<evidence type="ECO:0000256" key="2">
    <source>
        <dbReference type="ARBA" id="ARBA00004141"/>
    </source>
</evidence>
<proteinExistence type="inferred from homology"/>
<dbReference type="PANTHER" id="PTHR42837">
    <property type="entry name" value="REGULATOR OF SIGMA-E PROTEASE RSEP"/>
    <property type="match status" value="1"/>
</dbReference>
<dbReference type="GO" id="GO:0006508">
    <property type="term" value="P:proteolysis"/>
    <property type="evidence" value="ECO:0007669"/>
    <property type="project" value="UniProtKB-KW"/>
</dbReference>
<evidence type="ECO:0000313" key="13">
    <source>
        <dbReference type="EMBL" id="KKU99097.1"/>
    </source>
</evidence>
<evidence type="ECO:0000256" key="3">
    <source>
        <dbReference type="ARBA" id="ARBA00007931"/>
    </source>
</evidence>
<comment type="caution">
    <text evidence="13">The sequence shown here is derived from an EMBL/GenBank/DDBJ whole genome shotgun (WGS) entry which is preliminary data.</text>
</comment>
<feature type="transmembrane region" description="Helical" evidence="11">
    <location>
        <begin position="92"/>
        <end position="115"/>
    </location>
</feature>
<evidence type="ECO:0000256" key="11">
    <source>
        <dbReference type="RuleBase" id="RU362031"/>
    </source>
</evidence>
<dbReference type="PROSITE" id="PS50106">
    <property type="entry name" value="PDZ"/>
    <property type="match status" value="1"/>
</dbReference>
<keyword evidence="7 11" id="KW-0862">Zinc</keyword>
<evidence type="ECO:0000256" key="10">
    <source>
        <dbReference type="ARBA" id="ARBA00023136"/>
    </source>
</evidence>
<dbReference type="GO" id="GO:0016020">
    <property type="term" value="C:membrane"/>
    <property type="evidence" value="ECO:0007669"/>
    <property type="project" value="UniProtKB-SubCell"/>
</dbReference>
<dbReference type="PANTHER" id="PTHR42837:SF2">
    <property type="entry name" value="MEMBRANE METALLOPROTEASE ARASP2, CHLOROPLASTIC-RELATED"/>
    <property type="match status" value="1"/>
</dbReference>
<dbReference type="SMART" id="SM00228">
    <property type="entry name" value="PDZ"/>
    <property type="match status" value="1"/>
</dbReference>
<evidence type="ECO:0000256" key="8">
    <source>
        <dbReference type="ARBA" id="ARBA00022989"/>
    </source>
</evidence>